<dbReference type="InterPro" id="IPR036249">
    <property type="entry name" value="Thioredoxin-like_sf"/>
</dbReference>
<dbReference type="SUPFAM" id="SSF52833">
    <property type="entry name" value="Thioredoxin-like"/>
    <property type="match status" value="1"/>
</dbReference>
<dbReference type="FunFam" id="3.40.30.10:FF:000034">
    <property type="entry name" value="glutathione S-transferase 1"/>
    <property type="match status" value="1"/>
</dbReference>
<dbReference type="PROSITE" id="PS50404">
    <property type="entry name" value="GST_NTER"/>
    <property type="match status" value="1"/>
</dbReference>
<dbReference type="AlphaFoldDB" id="A0A3G1RJ71"/>
<keyword evidence="4" id="KW-0808">Transferase</keyword>
<evidence type="ECO:0000313" key="4">
    <source>
        <dbReference type="EMBL" id="AWX68887.1"/>
    </source>
</evidence>
<comment type="subunit">
    <text evidence="1">Homodimer.</text>
</comment>
<dbReference type="PANTHER" id="PTHR43969:SF8">
    <property type="entry name" value="GLUTATHIONE S TRANSFERASE E13, ISOFORM A-RELATED"/>
    <property type="match status" value="1"/>
</dbReference>
<accession>A0A3G1RJ71</accession>
<evidence type="ECO:0000259" key="2">
    <source>
        <dbReference type="PROSITE" id="PS50404"/>
    </source>
</evidence>
<dbReference type="InterPro" id="IPR010987">
    <property type="entry name" value="Glutathione-S-Trfase_C-like"/>
</dbReference>
<dbReference type="SUPFAM" id="SSF47616">
    <property type="entry name" value="GST C-terminal domain-like"/>
    <property type="match status" value="1"/>
</dbReference>
<evidence type="ECO:0000259" key="3">
    <source>
        <dbReference type="PROSITE" id="PS50405"/>
    </source>
</evidence>
<dbReference type="FunFam" id="1.20.1050.10:FF:000007">
    <property type="entry name" value="Glutathione S-transferase 1-1"/>
    <property type="match status" value="1"/>
</dbReference>
<dbReference type="SFLD" id="SFLDG00358">
    <property type="entry name" value="Main_(cytGST)"/>
    <property type="match status" value="1"/>
</dbReference>
<feature type="domain" description="GST N-terminal" evidence="2">
    <location>
        <begin position="1"/>
        <end position="83"/>
    </location>
</feature>
<dbReference type="SFLD" id="SFLDG01153">
    <property type="entry name" value="Main.4:_Theta-like"/>
    <property type="match status" value="1"/>
</dbReference>
<dbReference type="SFLD" id="SFLDS00019">
    <property type="entry name" value="Glutathione_Transferase_(cytos"/>
    <property type="match status" value="1"/>
</dbReference>
<dbReference type="EC" id="2.5.1.18" evidence="4"/>
<name>A0A3G1RJ71_9NEOP</name>
<reference evidence="4" key="1">
    <citation type="journal article" date="2018" name="J. Insect Sci.">
        <title>Multiple Glutathione S-Transferase Genes in Heortia vitessoides (Lepidoptera: Crambidae): Identification and Expression Patterns.</title>
        <authorList>
            <person name="Cheng J."/>
            <person name="Wang C.Y."/>
            <person name="Lyu Z.H."/>
            <person name="Lin T."/>
        </authorList>
    </citation>
    <scope>NUCLEOTIDE SEQUENCE</scope>
</reference>
<dbReference type="Gene3D" id="1.20.1050.10">
    <property type="match status" value="1"/>
</dbReference>
<organism evidence="4">
    <name type="scientific">Heortia vitessoides</name>
    <dbReference type="NCBI Taxonomy" id="1557813"/>
    <lineage>
        <taxon>Eukaryota</taxon>
        <taxon>Metazoa</taxon>
        <taxon>Ecdysozoa</taxon>
        <taxon>Arthropoda</taxon>
        <taxon>Hexapoda</taxon>
        <taxon>Insecta</taxon>
        <taxon>Pterygota</taxon>
        <taxon>Neoptera</taxon>
        <taxon>Endopterygota</taxon>
        <taxon>Lepidoptera</taxon>
        <taxon>Glossata</taxon>
        <taxon>Ditrysia</taxon>
        <taxon>Pyraloidea</taxon>
        <taxon>Crambidae</taxon>
        <taxon>Heortia</taxon>
    </lineage>
</organism>
<dbReference type="GO" id="GO:0006749">
    <property type="term" value="P:glutathione metabolic process"/>
    <property type="evidence" value="ECO:0007669"/>
    <property type="project" value="TreeGrafter"/>
</dbReference>
<protein>
    <submittedName>
        <fullName evidence="4">Glutathione S-transferase epsilon 3</fullName>
        <ecNumber evidence="4">2.5.1.18</ecNumber>
    </submittedName>
</protein>
<proteinExistence type="evidence at transcript level"/>
<dbReference type="CDD" id="cd03177">
    <property type="entry name" value="GST_C_Delta_Epsilon"/>
    <property type="match status" value="1"/>
</dbReference>
<dbReference type="GO" id="GO:0004364">
    <property type="term" value="F:glutathione transferase activity"/>
    <property type="evidence" value="ECO:0007669"/>
    <property type="project" value="UniProtKB-EC"/>
</dbReference>
<evidence type="ECO:0000256" key="1">
    <source>
        <dbReference type="ARBA" id="ARBA00011738"/>
    </source>
</evidence>
<dbReference type="PANTHER" id="PTHR43969">
    <property type="entry name" value="GLUTATHIONE S TRANSFERASE D10, ISOFORM A-RELATED"/>
    <property type="match status" value="1"/>
</dbReference>
<dbReference type="PROSITE" id="PS50405">
    <property type="entry name" value="GST_CTER"/>
    <property type="match status" value="1"/>
</dbReference>
<dbReference type="InterPro" id="IPR036282">
    <property type="entry name" value="Glutathione-S-Trfase_C_sf"/>
</dbReference>
<dbReference type="InterPro" id="IPR004046">
    <property type="entry name" value="GST_C"/>
</dbReference>
<dbReference type="Pfam" id="PF13417">
    <property type="entry name" value="GST_N_3"/>
    <property type="match status" value="1"/>
</dbReference>
<dbReference type="InterPro" id="IPR040079">
    <property type="entry name" value="Glutathione_S-Trfase"/>
</dbReference>
<dbReference type="Gene3D" id="3.40.30.10">
    <property type="entry name" value="Glutaredoxin"/>
    <property type="match status" value="1"/>
</dbReference>
<dbReference type="Pfam" id="PF00043">
    <property type="entry name" value="GST_C"/>
    <property type="match status" value="1"/>
</dbReference>
<dbReference type="InterPro" id="IPR004045">
    <property type="entry name" value="Glutathione_S-Trfase_N"/>
</dbReference>
<dbReference type="SMR" id="A0A3G1RJ71"/>
<dbReference type="EMBL" id="MG879007">
    <property type="protein sequence ID" value="AWX68887.1"/>
    <property type="molecule type" value="mRNA"/>
</dbReference>
<dbReference type="CDD" id="cd03045">
    <property type="entry name" value="GST_N_Delta_Epsilon"/>
    <property type="match status" value="1"/>
</dbReference>
<feature type="domain" description="GST C-terminal" evidence="3">
    <location>
        <begin position="89"/>
        <end position="210"/>
    </location>
</feature>
<sequence length="216" mass="24792">MVLTLYKLDASPPVRAVYMTLDVLGITDVEMVDVNLFTKDHLKDDYLQMNPQHTIPTLKDDDFVIWDSHAICTYLVNKYADSDALYPKDLKQRAIVDQRLHFDSGILFPALRGNVEPVAFRGAKSYTPENLEKVRSAYNFSEKFLTSEWLAGNEFTLADICCLSSISTLNIILPIDEEVYPNLSAWLKRCEAKDFYKKWNQPGLEQLTQLIKTKCE</sequence>